<dbReference type="AlphaFoldDB" id="A0A3B0XRX9"/>
<protein>
    <submittedName>
        <fullName evidence="1">Uncharacterized protein</fullName>
    </submittedName>
</protein>
<accession>A0A3B0XRX9</accession>
<dbReference type="EMBL" id="UOFJ01000139">
    <property type="protein sequence ID" value="VAW64639.1"/>
    <property type="molecule type" value="Genomic_DNA"/>
</dbReference>
<organism evidence="1">
    <name type="scientific">hydrothermal vent metagenome</name>
    <dbReference type="NCBI Taxonomy" id="652676"/>
    <lineage>
        <taxon>unclassified sequences</taxon>
        <taxon>metagenomes</taxon>
        <taxon>ecological metagenomes</taxon>
    </lineage>
</organism>
<evidence type="ECO:0000313" key="1">
    <source>
        <dbReference type="EMBL" id="VAW64639.1"/>
    </source>
</evidence>
<feature type="non-terminal residue" evidence="1">
    <location>
        <position position="1"/>
    </location>
</feature>
<sequence>VLRVDKEKAQRWSEAVVIARWKQLCSIPEVVILYQKNPLQRELTAA</sequence>
<proteinExistence type="predicted"/>
<reference evidence="1" key="1">
    <citation type="submission" date="2018-06" db="EMBL/GenBank/DDBJ databases">
        <authorList>
            <person name="Zhirakovskaya E."/>
        </authorList>
    </citation>
    <scope>NUCLEOTIDE SEQUENCE</scope>
</reference>
<gene>
    <name evidence="1" type="ORF">MNBD_GAMMA10-528</name>
</gene>
<name>A0A3B0XRX9_9ZZZZ</name>